<protein>
    <submittedName>
        <fullName evidence="1">Uncharacterized protein</fullName>
    </submittedName>
</protein>
<dbReference type="AlphaFoldDB" id="A0A6J4HA34"/>
<accession>A0A6J4HA34</accession>
<reference evidence="1" key="1">
    <citation type="submission" date="2020-02" db="EMBL/GenBank/DDBJ databases">
        <authorList>
            <person name="Meier V. D."/>
        </authorList>
    </citation>
    <scope>NUCLEOTIDE SEQUENCE</scope>
    <source>
        <strain evidence="1">AVDCRST_MAG50</strain>
    </source>
</reference>
<dbReference type="EMBL" id="CADCTF010000021">
    <property type="protein sequence ID" value="CAA9218473.1"/>
    <property type="molecule type" value="Genomic_DNA"/>
</dbReference>
<evidence type="ECO:0000313" key="1">
    <source>
        <dbReference type="EMBL" id="CAA9218473.1"/>
    </source>
</evidence>
<gene>
    <name evidence="1" type="ORF">AVDCRST_MAG50-499</name>
</gene>
<proteinExistence type="predicted"/>
<name>A0A6J4HA34_9ACTN</name>
<sequence length="155" mass="16645">MEDDGRIRASLSGVVHIEPATLPWMEALDQGDEAFTEQFGILVVPGWAAFPEVIPFALQAARAGEPAAWGVHLIFDADGALAGNGGWKDSDRFRSRAAGAACSHDLQRVVAHTLPEPSASTTVLTRCGLVRTGELVDPNEGLLWRWELGLVDSQN</sequence>
<organism evidence="1">
    <name type="scientific">uncultured Acidimicrobiales bacterium</name>
    <dbReference type="NCBI Taxonomy" id="310071"/>
    <lineage>
        <taxon>Bacteria</taxon>
        <taxon>Bacillati</taxon>
        <taxon>Actinomycetota</taxon>
        <taxon>Acidimicrobiia</taxon>
        <taxon>Acidimicrobiales</taxon>
        <taxon>environmental samples</taxon>
    </lineage>
</organism>